<dbReference type="Proteomes" id="UP000247498">
    <property type="component" value="Unassembled WGS sequence"/>
</dbReference>
<organism evidence="2 3">
    <name type="scientific">Raphidocelis subcapitata</name>
    <dbReference type="NCBI Taxonomy" id="307507"/>
    <lineage>
        <taxon>Eukaryota</taxon>
        <taxon>Viridiplantae</taxon>
        <taxon>Chlorophyta</taxon>
        <taxon>core chlorophytes</taxon>
        <taxon>Chlorophyceae</taxon>
        <taxon>CS clade</taxon>
        <taxon>Sphaeropleales</taxon>
        <taxon>Selenastraceae</taxon>
        <taxon>Raphidocelis</taxon>
    </lineage>
</organism>
<sequence>MATQLITRGAASLRVRASLPLDRPGGGASRAGSPAPAVVVPAVPMLLAVSRPGGGAARLGPTPVAAASGAVPGAFNVERPGGGGSRASVFGSASPEQSPVVPMALPERPGGGGSRGAPLGGDGGSGGSGGEGGGSGGSGGNGGGGGGSGSDGESSGILRNLPALLAGWAGVCALAYTANAAFFGPKPAAKPKSCCGGAKPVPKPKSCCAGKA</sequence>
<keyword evidence="3" id="KW-1185">Reference proteome</keyword>
<proteinExistence type="predicted"/>
<feature type="compositionally biased region" description="Gly residues" evidence="1">
    <location>
        <begin position="109"/>
        <end position="150"/>
    </location>
</feature>
<dbReference type="AlphaFoldDB" id="A0A2V0PNL6"/>
<accession>A0A2V0PNL6</accession>
<comment type="caution">
    <text evidence="2">The sequence shown here is derived from an EMBL/GenBank/DDBJ whole genome shotgun (WGS) entry which is preliminary data.</text>
</comment>
<name>A0A2V0PNL6_9CHLO</name>
<reference evidence="2 3" key="1">
    <citation type="journal article" date="2018" name="Sci. Rep.">
        <title>Raphidocelis subcapitata (=Pseudokirchneriella subcapitata) provides an insight into genome evolution and environmental adaptations in the Sphaeropleales.</title>
        <authorList>
            <person name="Suzuki S."/>
            <person name="Yamaguchi H."/>
            <person name="Nakajima N."/>
            <person name="Kawachi M."/>
        </authorList>
    </citation>
    <scope>NUCLEOTIDE SEQUENCE [LARGE SCALE GENOMIC DNA]</scope>
    <source>
        <strain evidence="2 3">NIES-35</strain>
    </source>
</reference>
<dbReference type="EMBL" id="BDRX01000169">
    <property type="protein sequence ID" value="GBF99693.1"/>
    <property type="molecule type" value="Genomic_DNA"/>
</dbReference>
<feature type="region of interest" description="Disordered" evidence="1">
    <location>
        <begin position="76"/>
        <end position="153"/>
    </location>
</feature>
<dbReference type="InParanoid" id="A0A2V0PNL6"/>
<gene>
    <name evidence="2" type="ORF">Rsub_12405</name>
</gene>
<evidence type="ECO:0000313" key="2">
    <source>
        <dbReference type="EMBL" id="GBF99693.1"/>
    </source>
</evidence>
<protein>
    <submittedName>
        <fullName evidence="2">Uncharacterized protein</fullName>
    </submittedName>
</protein>
<evidence type="ECO:0000313" key="3">
    <source>
        <dbReference type="Proteomes" id="UP000247498"/>
    </source>
</evidence>
<evidence type="ECO:0000256" key="1">
    <source>
        <dbReference type="SAM" id="MobiDB-lite"/>
    </source>
</evidence>
<dbReference type="STRING" id="307507.A0A2V0PNL6"/>
<feature type="region of interest" description="Disordered" evidence="1">
    <location>
        <begin position="190"/>
        <end position="212"/>
    </location>
</feature>